<dbReference type="EMBL" id="JAHRIP010028825">
    <property type="protein sequence ID" value="MEQ2291150.1"/>
    <property type="molecule type" value="Genomic_DNA"/>
</dbReference>
<feature type="non-terminal residue" evidence="1">
    <location>
        <position position="1"/>
    </location>
</feature>
<sequence>TSFPQQHTPERLSTQQPSIIQHKSNKTRLCKYFSGLSTPSKVLLLAVCLLVLGGSHCAPHCRLFCVGLLDMAGLLWKGSSASMHAAAEDRICADVSLCVTGCQVCSAALAQNTHFTSFDFDYSWLKKI</sequence>
<gene>
    <name evidence="1" type="ORF">AMECASPLE_010508</name>
</gene>
<proteinExistence type="predicted"/>
<name>A0ABV0YBY3_9TELE</name>
<comment type="caution">
    <text evidence="1">The sequence shown here is derived from an EMBL/GenBank/DDBJ whole genome shotgun (WGS) entry which is preliminary data.</text>
</comment>
<evidence type="ECO:0000313" key="1">
    <source>
        <dbReference type="EMBL" id="MEQ2291150.1"/>
    </source>
</evidence>
<accession>A0ABV0YBY3</accession>
<protein>
    <submittedName>
        <fullName evidence="1">Uncharacterized protein</fullName>
    </submittedName>
</protein>
<dbReference type="Proteomes" id="UP001469553">
    <property type="component" value="Unassembled WGS sequence"/>
</dbReference>
<reference evidence="1 2" key="1">
    <citation type="submission" date="2021-06" db="EMBL/GenBank/DDBJ databases">
        <authorList>
            <person name="Palmer J.M."/>
        </authorList>
    </citation>
    <scope>NUCLEOTIDE SEQUENCE [LARGE SCALE GENOMIC DNA]</scope>
    <source>
        <strain evidence="1 2">AS_MEX2019</strain>
        <tissue evidence="1">Muscle</tissue>
    </source>
</reference>
<keyword evidence="2" id="KW-1185">Reference proteome</keyword>
<evidence type="ECO:0000313" key="2">
    <source>
        <dbReference type="Proteomes" id="UP001469553"/>
    </source>
</evidence>
<organism evidence="1 2">
    <name type="scientific">Ameca splendens</name>
    <dbReference type="NCBI Taxonomy" id="208324"/>
    <lineage>
        <taxon>Eukaryota</taxon>
        <taxon>Metazoa</taxon>
        <taxon>Chordata</taxon>
        <taxon>Craniata</taxon>
        <taxon>Vertebrata</taxon>
        <taxon>Euteleostomi</taxon>
        <taxon>Actinopterygii</taxon>
        <taxon>Neopterygii</taxon>
        <taxon>Teleostei</taxon>
        <taxon>Neoteleostei</taxon>
        <taxon>Acanthomorphata</taxon>
        <taxon>Ovalentaria</taxon>
        <taxon>Atherinomorphae</taxon>
        <taxon>Cyprinodontiformes</taxon>
        <taxon>Goodeidae</taxon>
        <taxon>Ameca</taxon>
    </lineage>
</organism>